<evidence type="ECO:0000313" key="4">
    <source>
        <dbReference type="EMBL" id="CZR51421.1"/>
    </source>
</evidence>
<dbReference type="Pfam" id="PF13637">
    <property type="entry name" value="Ank_4"/>
    <property type="match status" value="1"/>
</dbReference>
<feature type="repeat" description="ANK" evidence="1">
    <location>
        <begin position="662"/>
        <end position="694"/>
    </location>
</feature>
<feature type="repeat" description="ANK" evidence="1">
    <location>
        <begin position="695"/>
        <end position="727"/>
    </location>
</feature>
<dbReference type="AlphaFoldDB" id="A0A1L7WF73"/>
<feature type="repeat" description="ANK" evidence="1">
    <location>
        <begin position="728"/>
        <end position="760"/>
    </location>
</feature>
<dbReference type="Pfam" id="PF00023">
    <property type="entry name" value="Ank"/>
    <property type="match status" value="1"/>
</dbReference>
<feature type="repeat" description="ANK" evidence="1">
    <location>
        <begin position="530"/>
        <end position="562"/>
    </location>
</feature>
<evidence type="ECO:0000259" key="2">
    <source>
        <dbReference type="Pfam" id="PF06985"/>
    </source>
</evidence>
<dbReference type="PRINTS" id="PR01415">
    <property type="entry name" value="ANKYRIN"/>
</dbReference>
<feature type="repeat" description="ANK" evidence="1">
    <location>
        <begin position="629"/>
        <end position="661"/>
    </location>
</feature>
<proteinExistence type="predicted"/>
<dbReference type="InterPro" id="IPR010730">
    <property type="entry name" value="HET"/>
</dbReference>
<feature type="repeat" description="ANK" evidence="1">
    <location>
        <begin position="563"/>
        <end position="595"/>
    </location>
</feature>
<dbReference type="PANTHER" id="PTHR10622">
    <property type="entry name" value="HET DOMAIN-CONTAINING PROTEIN"/>
    <property type="match status" value="1"/>
</dbReference>
<dbReference type="InterPro" id="IPR002110">
    <property type="entry name" value="Ankyrin_rpt"/>
</dbReference>
<feature type="domain" description="DUF8212" evidence="3">
    <location>
        <begin position="216"/>
        <end position="241"/>
    </location>
</feature>
<feature type="domain" description="Heterokaryon incompatibility" evidence="2">
    <location>
        <begin position="22"/>
        <end position="108"/>
    </location>
</feature>
<accession>A0A1L7WF73</accession>
<evidence type="ECO:0000256" key="1">
    <source>
        <dbReference type="PROSITE-ProRule" id="PRU00023"/>
    </source>
</evidence>
<dbReference type="SMART" id="SM00248">
    <property type="entry name" value="ANK"/>
    <property type="match status" value="9"/>
</dbReference>
<dbReference type="STRING" id="576137.A0A1L7WF73"/>
<keyword evidence="1" id="KW-0040">ANK repeat</keyword>
<reference evidence="4 5" key="1">
    <citation type="submission" date="2016-03" db="EMBL/GenBank/DDBJ databases">
        <authorList>
            <person name="Ploux O."/>
        </authorList>
    </citation>
    <scope>NUCLEOTIDE SEQUENCE [LARGE SCALE GENOMIC DNA]</scope>
    <source>
        <strain evidence="4 5">UAMH 11012</strain>
    </source>
</reference>
<dbReference type="InterPro" id="IPR058525">
    <property type="entry name" value="DUF8212"/>
</dbReference>
<protein>
    <submittedName>
        <fullName evidence="4">Related to beta transducin-like protein</fullName>
    </submittedName>
</protein>
<dbReference type="Pfam" id="PF26640">
    <property type="entry name" value="DUF8212"/>
    <property type="match status" value="1"/>
</dbReference>
<dbReference type="EMBL" id="FJOG01000002">
    <property type="protein sequence ID" value="CZR51421.1"/>
    <property type="molecule type" value="Genomic_DNA"/>
</dbReference>
<evidence type="ECO:0000259" key="3">
    <source>
        <dbReference type="Pfam" id="PF26640"/>
    </source>
</evidence>
<dbReference type="Pfam" id="PF12796">
    <property type="entry name" value="Ank_2"/>
    <property type="match status" value="2"/>
</dbReference>
<evidence type="ECO:0000313" key="5">
    <source>
        <dbReference type="Proteomes" id="UP000184330"/>
    </source>
</evidence>
<dbReference type="Gene3D" id="1.25.40.20">
    <property type="entry name" value="Ankyrin repeat-containing domain"/>
    <property type="match status" value="4"/>
</dbReference>
<dbReference type="Pfam" id="PF06985">
    <property type="entry name" value="HET"/>
    <property type="match status" value="1"/>
</dbReference>
<sequence>MRLLHTEKFELEEFGGNEVPHYAILSHTWGKEEVTLQDIKTNESMDLNGYKKVQKACFIAAADGFKYIWIDTCCIDKTSSAELSEAINSMYRWYQEADVCYAYLADVPSKSEFSNSRWFTRGWTLQELIAPFKVIFLDEEWKELGSKTRLRQSVSDRTGIPIAILSGDDDPEKASIAQRMSWAANRETSRLEDRAYCLMGIFGINMPLLYGEGKTAFIRLQEEIIKVSDDHSIFAWRSEDQNNGGLLATSPDAFKESADIILRHSLPITSNSPWTVSNKGIHLELSFIGICPRELGLAILPCTRLGKEDLLLGIFLRDVSLTMERFERVWCGKFKLVSLRRFRRHQYPIRQICVRQRLLAIARTPKDHQEYSLNSVKTKEHGFAPEIALPDSNWELFNGRLTNFADVTEPTSLLPTPLKGGDNLADEDPRTLLSHAVGGRRVEEVRSLLARRIIPADLKDNNERTLLSHAAGAGNEKVVWLLLDQRNVIADSKDKDKRTPLSYAADGGHEDVVWLLLARSDIKPDIGDISGLTPLSYAATSGHEAVIKMLLKSGANVESKDLAGWTPLWWAAKNGHEAVVQLLLNNGADVEPKVQYNQTPLSWAAENGHEAVVQLLLNNSANIESKDQDSRTPLLWAAKNGHEAVVQLLLNNNANIESKDRYGQTPLSRAAENGYKAIVQLLLNNGANIESKDQSDQTPLSWATKNGYKAVVQLLLNNGANIESKDRYGWTPLSLATRNKHEAITQLLLNNSANIESKDIL</sequence>
<dbReference type="SUPFAM" id="SSF48403">
    <property type="entry name" value="Ankyrin repeat"/>
    <property type="match status" value="1"/>
</dbReference>
<organism evidence="4 5">
    <name type="scientific">Phialocephala subalpina</name>
    <dbReference type="NCBI Taxonomy" id="576137"/>
    <lineage>
        <taxon>Eukaryota</taxon>
        <taxon>Fungi</taxon>
        <taxon>Dikarya</taxon>
        <taxon>Ascomycota</taxon>
        <taxon>Pezizomycotina</taxon>
        <taxon>Leotiomycetes</taxon>
        <taxon>Helotiales</taxon>
        <taxon>Mollisiaceae</taxon>
        <taxon>Phialocephala</taxon>
        <taxon>Phialocephala fortinii species complex</taxon>
    </lineage>
</organism>
<feature type="repeat" description="ANK" evidence="1">
    <location>
        <begin position="596"/>
        <end position="628"/>
    </location>
</feature>
<name>A0A1L7WF73_9HELO</name>
<dbReference type="Proteomes" id="UP000184330">
    <property type="component" value="Unassembled WGS sequence"/>
</dbReference>
<gene>
    <name evidence="4" type="ORF">PAC_01297</name>
</gene>
<dbReference type="InterPro" id="IPR036770">
    <property type="entry name" value="Ankyrin_rpt-contain_sf"/>
</dbReference>
<dbReference type="OrthoDB" id="20872at2759"/>
<keyword evidence="5" id="KW-1185">Reference proteome</keyword>
<dbReference type="PROSITE" id="PS50297">
    <property type="entry name" value="ANK_REP_REGION"/>
    <property type="match status" value="7"/>
</dbReference>
<dbReference type="PROSITE" id="PS50088">
    <property type="entry name" value="ANK_REPEAT"/>
    <property type="match status" value="7"/>
</dbReference>
<dbReference type="PANTHER" id="PTHR10622:SF10">
    <property type="entry name" value="HET DOMAIN-CONTAINING PROTEIN"/>
    <property type="match status" value="1"/>
</dbReference>